<keyword evidence="4" id="KW-1185">Reference proteome</keyword>
<dbReference type="RefSeq" id="WP_186875895.1">
    <property type="nucleotide sequence ID" value="NZ_JACOPF010000002.1"/>
</dbReference>
<evidence type="ECO:0000259" key="2">
    <source>
        <dbReference type="Pfam" id="PF19909"/>
    </source>
</evidence>
<dbReference type="Proteomes" id="UP000652477">
    <property type="component" value="Unassembled WGS sequence"/>
</dbReference>
<organism evidence="3 4">
    <name type="scientific">Mediterraneibacter hominis</name>
    <dbReference type="NCBI Taxonomy" id="2763054"/>
    <lineage>
        <taxon>Bacteria</taxon>
        <taxon>Bacillati</taxon>
        <taxon>Bacillota</taxon>
        <taxon>Clostridia</taxon>
        <taxon>Lachnospirales</taxon>
        <taxon>Lachnospiraceae</taxon>
        <taxon>Mediterraneibacter</taxon>
    </lineage>
</organism>
<sequence>MKTTYEKDWDKTYLHIDLEETFNENYQLQMIRKNKIPGILKMKGIGLNNGSRYTFTVNGLQSMRQTYKKTTIKKEDIWQFISSLITVTNTLKNYLLTPDSLLLSPDYVFIENGIYLFCYLPIKQKILSESFHEMTEYFVKNLDYEETEGIFLAYELHKATLQENYNLEQILKNYEEKEIDRRNEMEELKEGRVRFTEEYIFTTEEESSEIYEPVQDMETVCEMVGWKKPWKKVTEKIKKKRWGSWDDLILETDGQDKKSQL</sequence>
<dbReference type="AlphaFoldDB" id="A0A923LI60"/>
<dbReference type="EMBL" id="JACOPF010000002">
    <property type="protein sequence ID" value="MBC5689218.1"/>
    <property type="molecule type" value="Genomic_DNA"/>
</dbReference>
<feature type="domain" description="DUF6382" evidence="2">
    <location>
        <begin position="5"/>
        <end position="165"/>
    </location>
</feature>
<gene>
    <name evidence="3" type="ORF">H8S37_09840</name>
</gene>
<evidence type="ECO:0000313" key="3">
    <source>
        <dbReference type="EMBL" id="MBC5689218.1"/>
    </source>
</evidence>
<dbReference type="InterPro" id="IPR045962">
    <property type="entry name" value="DUF6382"/>
</dbReference>
<feature type="coiled-coil region" evidence="1">
    <location>
        <begin position="157"/>
        <end position="191"/>
    </location>
</feature>
<comment type="caution">
    <text evidence="3">The sequence shown here is derived from an EMBL/GenBank/DDBJ whole genome shotgun (WGS) entry which is preliminary data.</text>
</comment>
<evidence type="ECO:0000313" key="4">
    <source>
        <dbReference type="Proteomes" id="UP000652477"/>
    </source>
</evidence>
<evidence type="ECO:0000256" key="1">
    <source>
        <dbReference type="SAM" id="Coils"/>
    </source>
</evidence>
<dbReference type="Pfam" id="PF19909">
    <property type="entry name" value="DUF6382"/>
    <property type="match status" value="1"/>
</dbReference>
<reference evidence="3" key="1">
    <citation type="submission" date="2020-08" db="EMBL/GenBank/DDBJ databases">
        <title>Genome public.</title>
        <authorList>
            <person name="Liu C."/>
            <person name="Sun Q."/>
        </authorList>
    </citation>
    <scope>NUCLEOTIDE SEQUENCE</scope>
    <source>
        <strain evidence="3">NSJ-55</strain>
    </source>
</reference>
<protein>
    <recommendedName>
        <fullName evidence="2">DUF6382 domain-containing protein</fullName>
    </recommendedName>
</protein>
<proteinExistence type="predicted"/>
<name>A0A923LI60_9FIRM</name>
<accession>A0A923LI60</accession>
<keyword evidence="1" id="KW-0175">Coiled coil</keyword>